<dbReference type="GO" id="GO:0006412">
    <property type="term" value="P:translation"/>
    <property type="evidence" value="ECO:0007669"/>
    <property type="project" value="InterPro"/>
</dbReference>
<dbReference type="Pfam" id="PF00312">
    <property type="entry name" value="Ribosomal_S15"/>
    <property type="match status" value="1"/>
</dbReference>
<dbReference type="Proteomes" id="UP000030653">
    <property type="component" value="Unassembled WGS sequence"/>
</dbReference>
<comment type="similarity">
    <text evidence="1 4">Belongs to the universal ribosomal protein uS15 family.</text>
</comment>
<keyword evidence="6" id="KW-1185">Reference proteome</keyword>
<dbReference type="GO" id="GO:0005840">
    <property type="term" value="C:ribosome"/>
    <property type="evidence" value="ECO:0007669"/>
    <property type="project" value="UniProtKB-KW"/>
</dbReference>
<dbReference type="PANTHER" id="PTHR23321:SF26">
    <property type="entry name" value="SMALL RIBOSOMAL SUBUNIT PROTEIN US15M"/>
    <property type="match status" value="1"/>
</dbReference>
<keyword evidence="3 4" id="KW-0687">Ribonucleoprotein</keyword>
<dbReference type="SUPFAM" id="SSF47060">
    <property type="entry name" value="S15/NS1 RNA-binding domain"/>
    <property type="match status" value="1"/>
</dbReference>
<accession>M5GDT8</accession>
<organism evidence="5 6">
    <name type="scientific">Dacryopinax primogenitus (strain DJM 731)</name>
    <name type="common">Brown rot fungus</name>
    <dbReference type="NCBI Taxonomy" id="1858805"/>
    <lineage>
        <taxon>Eukaryota</taxon>
        <taxon>Fungi</taxon>
        <taxon>Dikarya</taxon>
        <taxon>Basidiomycota</taxon>
        <taxon>Agaricomycotina</taxon>
        <taxon>Dacrymycetes</taxon>
        <taxon>Dacrymycetales</taxon>
        <taxon>Dacrymycetaceae</taxon>
        <taxon>Dacryopinax</taxon>
    </lineage>
</organism>
<evidence type="ECO:0000313" key="5">
    <source>
        <dbReference type="EMBL" id="EJU02678.1"/>
    </source>
</evidence>
<dbReference type="EMBL" id="JH795861">
    <property type="protein sequence ID" value="EJU02678.1"/>
    <property type="molecule type" value="Genomic_DNA"/>
</dbReference>
<name>M5GDT8_DACPD</name>
<dbReference type="RefSeq" id="XP_040629572.1">
    <property type="nucleotide sequence ID" value="XM_040770056.1"/>
</dbReference>
<keyword evidence="2 4" id="KW-0689">Ribosomal protein</keyword>
<dbReference type="HOGENOM" id="CLU_063745_0_0_1"/>
<proteinExistence type="inferred from homology"/>
<dbReference type="PANTHER" id="PTHR23321">
    <property type="entry name" value="RIBOSOMAL PROTEIN S15, BACTERIAL AND ORGANELLAR"/>
    <property type="match status" value="1"/>
</dbReference>
<reference evidence="5 6" key="1">
    <citation type="journal article" date="2012" name="Science">
        <title>The Paleozoic origin of enzymatic lignin decomposition reconstructed from 31 fungal genomes.</title>
        <authorList>
            <person name="Floudas D."/>
            <person name="Binder M."/>
            <person name="Riley R."/>
            <person name="Barry K."/>
            <person name="Blanchette R.A."/>
            <person name="Henrissat B."/>
            <person name="Martinez A.T."/>
            <person name="Otillar R."/>
            <person name="Spatafora J.W."/>
            <person name="Yadav J.S."/>
            <person name="Aerts A."/>
            <person name="Benoit I."/>
            <person name="Boyd A."/>
            <person name="Carlson A."/>
            <person name="Copeland A."/>
            <person name="Coutinho P.M."/>
            <person name="de Vries R.P."/>
            <person name="Ferreira P."/>
            <person name="Findley K."/>
            <person name="Foster B."/>
            <person name="Gaskell J."/>
            <person name="Glotzer D."/>
            <person name="Gorecki P."/>
            <person name="Heitman J."/>
            <person name="Hesse C."/>
            <person name="Hori C."/>
            <person name="Igarashi K."/>
            <person name="Jurgens J.A."/>
            <person name="Kallen N."/>
            <person name="Kersten P."/>
            <person name="Kohler A."/>
            <person name="Kuees U."/>
            <person name="Kumar T.K.A."/>
            <person name="Kuo A."/>
            <person name="LaButti K."/>
            <person name="Larrondo L.F."/>
            <person name="Lindquist E."/>
            <person name="Ling A."/>
            <person name="Lombard V."/>
            <person name="Lucas S."/>
            <person name="Lundell T."/>
            <person name="Martin R."/>
            <person name="McLaughlin D.J."/>
            <person name="Morgenstern I."/>
            <person name="Morin E."/>
            <person name="Murat C."/>
            <person name="Nagy L.G."/>
            <person name="Nolan M."/>
            <person name="Ohm R.A."/>
            <person name="Patyshakuliyeva A."/>
            <person name="Rokas A."/>
            <person name="Ruiz-Duenas F.J."/>
            <person name="Sabat G."/>
            <person name="Salamov A."/>
            <person name="Samejima M."/>
            <person name="Schmutz J."/>
            <person name="Slot J.C."/>
            <person name="St John F."/>
            <person name="Stenlid J."/>
            <person name="Sun H."/>
            <person name="Sun S."/>
            <person name="Syed K."/>
            <person name="Tsang A."/>
            <person name="Wiebenga A."/>
            <person name="Young D."/>
            <person name="Pisabarro A."/>
            <person name="Eastwood D.C."/>
            <person name="Martin F."/>
            <person name="Cullen D."/>
            <person name="Grigoriev I.V."/>
            <person name="Hibbett D.S."/>
        </authorList>
    </citation>
    <scope>NUCLEOTIDE SEQUENCE [LARGE SCALE GENOMIC DNA]</scope>
    <source>
        <strain evidence="5 6">DJM-731 SS1</strain>
    </source>
</reference>
<dbReference type="HAMAP" id="MF_01343_B">
    <property type="entry name" value="Ribosomal_uS15_B"/>
    <property type="match status" value="1"/>
</dbReference>
<evidence type="ECO:0000256" key="4">
    <source>
        <dbReference type="RuleBase" id="RU003919"/>
    </source>
</evidence>
<dbReference type="STRING" id="1858805.M5GDT8"/>
<dbReference type="SMART" id="SM01387">
    <property type="entry name" value="Ribosomal_S15"/>
    <property type="match status" value="1"/>
</dbReference>
<evidence type="ECO:0000256" key="3">
    <source>
        <dbReference type="ARBA" id="ARBA00023274"/>
    </source>
</evidence>
<protein>
    <submittedName>
        <fullName evidence="5">S15/NS1 RNA-binding domain-containing protein</fullName>
    </submittedName>
</protein>
<dbReference type="InterPro" id="IPR009068">
    <property type="entry name" value="uS15_NS1_RNA-bd_sf"/>
</dbReference>
<dbReference type="GO" id="GO:1990904">
    <property type="term" value="C:ribonucleoprotein complex"/>
    <property type="evidence" value="ECO:0007669"/>
    <property type="project" value="UniProtKB-KW"/>
</dbReference>
<dbReference type="OrthoDB" id="441444at2759"/>
<dbReference type="AlphaFoldDB" id="M5GDT8"/>
<dbReference type="GO" id="GO:0003735">
    <property type="term" value="F:structural constituent of ribosome"/>
    <property type="evidence" value="ECO:0007669"/>
    <property type="project" value="InterPro"/>
</dbReference>
<gene>
    <name evidence="5" type="ORF">DACRYDRAFT_115698</name>
</gene>
<dbReference type="Gene3D" id="1.10.287.10">
    <property type="entry name" value="S15/NS1, RNA-binding"/>
    <property type="match status" value="1"/>
</dbReference>
<evidence type="ECO:0000256" key="1">
    <source>
        <dbReference type="ARBA" id="ARBA00008434"/>
    </source>
</evidence>
<sequence>MFRILNRACSRATSSTTCSLTPFFPSLSASFHTTRPALDSGRKERARIKRKRNIEFHTRRDAFEEQTAPHPVLGLPNTPQGEADWLGCDLARILVDEKAVQDAPILSLNEVEINLPELYQHGLGEGDERVLFESLPTLASTTGLVFDDKRSEQRLMDELQDNTLISRLQANYLSRILDLRNANAQGIAFENRRRCIKVFGETESDSGRPEVQAAILTAQIRNLWNHLQTHRKDVHNQRSLKTMVHKRAKILKYLERLDSQRFDAVLPRLGIDPRAIRGEIIVRFHKTQT</sequence>
<dbReference type="InterPro" id="IPR000589">
    <property type="entry name" value="Ribosomal_uS15"/>
</dbReference>
<dbReference type="PROSITE" id="PS00362">
    <property type="entry name" value="RIBOSOMAL_S15"/>
    <property type="match status" value="1"/>
</dbReference>
<evidence type="ECO:0000313" key="6">
    <source>
        <dbReference type="Proteomes" id="UP000030653"/>
    </source>
</evidence>
<evidence type="ECO:0000256" key="2">
    <source>
        <dbReference type="ARBA" id="ARBA00022980"/>
    </source>
</evidence>
<dbReference type="GeneID" id="63685118"/>
<dbReference type="OMA" id="ITHAPGI"/>
<dbReference type="CDD" id="cd00353">
    <property type="entry name" value="Ribosomal_S15p_S13e"/>
    <property type="match status" value="1"/>
</dbReference>
<dbReference type="InterPro" id="IPR005290">
    <property type="entry name" value="Ribosomal_uS15_bac-type"/>
</dbReference>
<dbReference type="GO" id="GO:0005737">
    <property type="term" value="C:cytoplasm"/>
    <property type="evidence" value="ECO:0007669"/>
    <property type="project" value="UniProtKB-ARBA"/>
</dbReference>
<dbReference type="NCBIfam" id="TIGR00952">
    <property type="entry name" value="S15_bact"/>
    <property type="match status" value="1"/>
</dbReference>